<reference evidence="1" key="1">
    <citation type="submission" date="2021-03" db="EMBL/GenBank/DDBJ databases">
        <authorList>
            <person name="Peeters C."/>
        </authorList>
    </citation>
    <scope>NUCLEOTIDE SEQUENCE</scope>
    <source>
        <strain evidence="1">LMG 31506</strain>
    </source>
</reference>
<protein>
    <submittedName>
        <fullName evidence="1">Uncharacterized protein</fullName>
    </submittedName>
</protein>
<evidence type="ECO:0000313" key="2">
    <source>
        <dbReference type="Proteomes" id="UP000672934"/>
    </source>
</evidence>
<dbReference type="RefSeq" id="WP_211951247.1">
    <property type="nucleotide sequence ID" value="NZ_CAJPUY010000056.1"/>
</dbReference>
<sequence length="91" mass="10053">MTEAEQQDVARAFAPLQDEIRRLLLATYRSQSDAMRARVDTLLGDGGELRVIANATTFAVGVYRDADLLLRLMQSDFDGDNATVFEAVAMN</sequence>
<proteinExistence type="predicted"/>
<accession>A0A916IZZ8</accession>
<dbReference type="EMBL" id="CAJPUY010000056">
    <property type="protein sequence ID" value="CAG2158612.1"/>
    <property type="molecule type" value="Genomic_DNA"/>
</dbReference>
<organism evidence="1 2">
    <name type="scientific">Cupriavidus yeoncheonensis</name>
    <dbReference type="NCBI Taxonomy" id="1462994"/>
    <lineage>
        <taxon>Bacteria</taxon>
        <taxon>Pseudomonadati</taxon>
        <taxon>Pseudomonadota</taxon>
        <taxon>Betaproteobacteria</taxon>
        <taxon>Burkholderiales</taxon>
        <taxon>Burkholderiaceae</taxon>
        <taxon>Cupriavidus</taxon>
    </lineage>
</organism>
<evidence type="ECO:0000313" key="1">
    <source>
        <dbReference type="EMBL" id="CAG2158612.1"/>
    </source>
</evidence>
<dbReference type="AlphaFoldDB" id="A0A916IZZ8"/>
<keyword evidence="2" id="KW-1185">Reference proteome</keyword>
<comment type="caution">
    <text evidence="1">The sequence shown here is derived from an EMBL/GenBank/DDBJ whole genome shotgun (WGS) entry which is preliminary data.</text>
</comment>
<dbReference type="Proteomes" id="UP000672934">
    <property type="component" value="Unassembled WGS sequence"/>
</dbReference>
<name>A0A916IZZ8_9BURK</name>
<gene>
    <name evidence="1" type="ORF">LMG31506_06434</name>
</gene>